<sequence>MNSCIHEQASPKFNVDNVTVQHCSHGRCAEGGKLGYIYTDNYSDTKIENFDALYLLIDVNRKSNTVVRDVDFIRILNLIMISSNGANDSKSSAILDGFFMRILPRIHDNIEYLNIEGCFLQRGLHVSKCVTLDRLTVINLELNITCNMYI</sequence>
<protein>
    <submittedName>
        <fullName evidence="1">Uncharacterized protein</fullName>
    </submittedName>
</protein>
<dbReference type="EMBL" id="CAJNRE010021036">
    <property type="protein sequence ID" value="CAF2249116.1"/>
    <property type="molecule type" value="Genomic_DNA"/>
</dbReference>
<accession>A0A817AJK5</accession>
<proteinExistence type="predicted"/>
<dbReference type="AlphaFoldDB" id="A0A817AJK5"/>
<dbReference type="EMBL" id="CAJOBH010000788">
    <property type="protein sequence ID" value="CAF3817446.1"/>
    <property type="molecule type" value="Genomic_DNA"/>
</dbReference>
<gene>
    <name evidence="2" type="ORF">BYL167_LOCUS3900</name>
    <name evidence="1" type="ORF">MBJ925_LOCUS37774</name>
</gene>
<comment type="caution">
    <text evidence="1">The sequence shown here is derived from an EMBL/GenBank/DDBJ whole genome shotgun (WGS) entry which is preliminary data.</text>
</comment>
<reference evidence="1" key="1">
    <citation type="submission" date="2021-02" db="EMBL/GenBank/DDBJ databases">
        <authorList>
            <person name="Nowell W R."/>
        </authorList>
    </citation>
    <scope>NUCLEOTIDE SEQUENCE</scope>
</reference>
<dbReference type="Proteomes" id="UP000681967">
    <property type="component" value="Unassembled WGS sequence"/>
</dbReference>
<dbReference type="Proteomes" id="UP000663824">
    <property type="component" value="Unassembled WGS sequence"/>
</dbReference>
<evidence type="ECO:0000313" key="2">
    <source>
        <dbReference type="EMBL" id="CAF3817446.1"/>
    </source>
</evidence>
<evidence type="ECO:0000313" key="1">
    <source>
        <dbReference type="EMBL" id="CAF2249116.1"/>
    </source>
</evidence>
<evidence type="ECO:0000313" key="3">
    <source>
        <dbReference type="Proteomes" id="UP000663824"/>
    </source>
</evidence>
<name>A0A817AJK5_9BILA</name>
<organism evidence="1 3">
    <name type="scientific">Rotaria magnacalcarata</name>
    <dbReference type="NCBI Taxonomy" id="392030"/>
    <lineage>
        <taxon>Eukaryota</taxon>
        <taxon>Metazoa</taxon>
        <taxon>Spiralia</taxon>
        <taxon>Gnathifera</taxon>
        <taxon>Rotifera</taxon>
        <taxon>Eurotatoria</taxon>
        <taxon>Bdelloidea</taxon>
        <taxon>Philodinida</taxon>
        <taxon>Philodinidae</taxon>
        <taxon>Rotaria</taxon>
    </lineage>
</organism>